<dbReference type="FunFam" id="2.160.10.10:FF:000001">
    <property type="entry name" value="UTP--glucose-1-phosphate uridylyltransferase"/>
    <property type="match status" value="1"/>
</dbReference>
<feature type="binding site" evidence="7">
    <location>
        <position position="222"/>
    </location>
    <ligand>
        <name>UTP</name>
        <dbReference type="ChEBI" id="CHEBI:46398"/>
    </ligand>
</feature>
<evidence type="ECO:0000256" key="7">
    <source>
        <dbReference type="PIRSR" id="PIRSR000806-2"/>
    </source>
</evidence>
<dbReference type="Gene3D" id="2.160.10.10">
    <property type="entry name" value="Hexapeptide repeat proteins"/>
    <property type="match status" value="1"/>
</dbReference>
<dbReference type="EC" id="2.7.7.9" evidence="2 5"/>
<reference evidence="8 9" key="1">
    <citation type="journal article" date="2010" name="Cell">
        <title>The genome of Naegleria gruberi illuminates early eukaryotic versatility.</title>
        <authorList>
            <person name="Fritz-Laylin L.K."/>
            <person name="Prochnik S.E."/>
            <person name="Ginger M.L."/>
            <person name="Dacks J.B."/>
            <person name="Carpenter M.L."/>
            <person name="Field M.C."/>
            <person name="Kuo A."/>
            <person name="Paredez A."/>
            <person name="Chapman J."/>
            <person name="Pham J."/>
            <person name="Shu S."/>
            <person name="Neupane R."/>
            <person name="Cipriano M."/>
            <person name="Mancuso J."/>
            <person name="Tu H."/>
            <person name="Salamov A."/>
            <person name="Lindquist E."/>
            <person name="Shapiro H."/>
            <person name="Lucas S."/>
            <person name="Grigoriev I.V."/>
            <person name="Cande W.Z."/>
            <person name="Fulton C."/>
            <person name="Rokhsar D.S."/>
            <person name="Dawson S.C."/>
        </authorList>
    </citation>
    <scope>NUCLEOTIDE SEQUENCE [LARGE SCALE GENOMIC DNA]</scope>
    <source>
        <strain evidence="8 9">NEG-M</strain>
    </source>
</reference>
<evidence type="ECO:0000256" key="1">
    <source>
        <dbReference type="ARBA" id="ARBA00010401"/>
    </source>
</evidence>
<evidence type="ECO:0000256" key="2">
    <source>
        <dbReference type="ARBA" id="ARBA00012415"/>
    </source>
</evidence>
<dbReference type="KEGG" id="ngr:NAEGRDRAFT_81056"/>
<dbReference type="Gene3D" id="3.90.550.10">
    <property type="entry name" value="Spore Coat Polysaccharide Biosynthesis Protein SpsA, Chain A"/>
    <property type="match status" value="1"/>
</dbReference>
<feature type="binding site" evidence="7">
    <location>
        <position position="95"/>
    </location>
    <ligand>
        <name>UTP</name>
        <dbReference type="ChEBI" id="CHEBI:46398"/>
    </ligand>
</feature>
<feature type="binding site" evidence="7">
    <location>
        <position position="160"/>
    </location>
    <ligand>
        <name>UTP</name>
        <dbReference type="ChEBI" id="CHEBI:46398"/>
    </ligand>
</feature>
<dbReference type="RefSeq" id="XP_002673143.1">
    <property type="nucleotide sequence ID" value="XM_002673097.1"/>
</dbReference>
<protein>
    <recommendedName>
        <fullName evidence="2 5">UTP--glucose-1-phosphate uridylyltransferase</fullName>
        <ecNumber evidence="2 5">2.7.7.9</ecNumber>
    </recommendedName>
</protein>
<dbReference type="CDD" id="cd00897">
    <property type="entry name" value="UGPase_euk"/>
    <property type="match status" value="1"/>
</dbReference>
<evidence type="ECO:0000256" key="3">
    <source>
        <dbReference type="ARBA" id="ARBA00022679"/>
    </source>
</evidence>
<feature type="binding site" evidence="7">
    <location>
        <position position="191"/>
    </location>
    <ligand>
        <name>UTP</name>
        <dbReference type="ChEBI" id="CHEBI:46398"/>
    </ligand>
</feature>
<dbReference type="FunCoup" id="D2VSC7">
    <property type="interactions" value="418"/>
</dbReference>
<feature type="binding site" evidence="7">
    <location>
        <position position="361"/>
    </location>
    <ligand>
        <name>UTP</name>
        <dbReference type="ChEBI" id="CHEBI:46398"/>
    </ligand>
</feature>
<dbReference type="STRING" id="5762.D2VSC7"/>
<evidence type="ECO:0000256" key="6">
    <source>
        <dbReference type="PIRSR" id="PIRSR000806-1"/>
    </source>
</evidence>
<dbReference type="SUPFAM" id="SSF53448">
    <property type="entry name" value="Nucleotide-diphospho-sugar transferases"/>
    <property type="match status" value="1"/>
</dbReference>
<feature type="binding site" evidence="6">
    <location>
        <position position="192"/>
    </location>
    <ligand>
        <name>substrate</name>
    </ligand>
</feature>
<accession>D2VSC7</accession>
<keyword evidence="3 5" id="KW-0808">Transferase</keyword>
<dbReference type="FunFam" id="3.90.550.10:FF:000002">
    <property type="entry name" value="UTP--glucose-1-phosphate uridylyltransferase"/>
    <property type="match status" value="1"/>
</dbReference>
<dbReference type="eggNOG" id="KOG2638">
    <property type="taxonomic scope" value="Eukaryota"/>
</dbReference>
<evidence type="ECO:0000313" key="9">
    <source>
        <dbReference type="Proteomes" id="UP000006671"/>
    </source>
</evidence>
<dbReference type="InParanoid" id="D2VSC7"/>
<dbReference type="EMBL" id="GG738893">
    <property type="protein sequence ID" value="EFC40399.1"/>
    <property type="molecule type" value="Genomic_DNA"/>
</dbReference>
<sequence length="476" mass="53946">MEQAVQQLIEKSNGKEHFAQQMQDFLILFNRFVNEKDQSQIDWEKIRTPSEEDVKPYDSLADDTSDEAIQSLLSKLIVIKLNGGLGTTMGCTGPKSVIQVREEDTFLDLTIKQIQFLNSKYNVDVPLVLMNSFNTSEDSKKIITAPKYANVKVRIECFEQNQFPRIIKESLLPLPSDIPSDSNKEAWYPPGHGDFYSSFFQSPLYNQFKQEGKEYIFLSNIDNLGATVDLRVLKYLTENQVDFCMEVTKKTMADVKGGTLINYDGKAVKLLELAQVPKHHVKDFESIEKFKIFNTNNLWIRLPSIETQLEELKRKVEIINNEKEVDGVKIIQLETAAGAAIQVFNKSLGIEVPRSRFLPVKKCSDLMLVQSNLYNLSEGYCLEKSSTEEAPIINLDDSYYKKVGDYLSNFSNGVPDIKELTELDVRGHVVFGKNVVLKGKVTLIAKSKSIIADNTVLENTTLQLEPVSKINSNNNQ</sequence>
<organism evidence="9">
    <name type="scientific">Naegleria gruberi</name>
    <name type="common">Amoeba</name>
    <dbReference type="NCBI Taxonomy" id="5762"/>
    <lineage>
        <taxon>Eukaryota</taxon>
        <taxon>Discoba</taxon>
        <taxon>Heterolobosea</taxon>
        <taxon>Tetramitia</taxon>
        <taxon>Eutetramitia</taxon>
        <taxon>Vahlkampfiidae</taxon>
        <taxon>Naegleria</taxon>
    </lineage>
</organism>
<evidence type="ECO:0000256" key="5">
    <source>
        <dbReference type="PIRNR" id="PIRNR000806"/>
    </source>
</evidence>
<dbReference type="GO" id="GO:0006011">
    <property type="term" value="P:UDP-alpha-D-glucose metabolic process"/>
    <property type="evidence" value="ECO:0007669"/>
    <property type="project" value="UniProtKB-UniRule"/>
</dbReference>
<dbReference type="PIRSF" id="PIRSF000806">
    <property type="entry name" value="UDPGP"/>
    <property type="match status" value="1"/>
</dbReference>
<comment type="similarity">
    <text evidence="1 5">Belongs to the UDPGP type 1 family.</text>
</comment>
<comment type="catalytic activity">
    <reaction evidence="5">
        <text>alpha-D-glucose 1-phosphate + UTP + H(+) = UDP-alpha-D-glucose + diphosphate</text>
        <dbReference type="Rhea" id="RHEA:19889"/>
        <dbReference type="ChEBI" id="CHEBI:15378"/>
        <dbReference type="ChEBI" id="CHEBI:33019"/>
        <dbReference type="ChEBI" id="CHEBI:46398"/>
        <dbReference type="ChEBI" id="CHEBI:58601"/>
        <dbReference type="ChEBI" id="CHEBI:58885"/>
        <dbReference type="EC" id="2.7.7.9"/>
    </reaction>
</comment>
<name>D2VSC7_NAEGR</name>
<dbReference type="InterPro" id="IPR002618">
    <property type="entry name" value="UDPGP_fam"/>
</dbReference>
<evidence type="ECO:0000313" key="8">
    <source>
        <dbReference type="EMBL" id="EFC40399.1"/>
    </source>
</evidence>
<keyword evidence="4 5" id="KW-0548">Nucleotidyltransferase</keyword>
<dbReference type="GO" id="GO:0003983">
    <property type="term" value="F:UTP:glucose-1-phosphate uridylyltransferase activity"/>
    <property type="evidence" value="ECO:0007669"/>
    <property type="project" value="UniProtKB-EC"/>
</dbReference>
<dbReference type="AlphaFoldDB" id="D2VSC7"/>
<dbReference type="PANTHER" id="PTHR43511">
    <property type="match status" value="1"/>
</dbReference>
<dbReference type="OrthoDB" id="932129at2759"/>
<dbReference type="Pfam" id="PF01704">
    <property type="entry name" value="UDPGP"/>
    <property type="match status" value="1"/>
</dbReference>
<dbReference type="GeneID" id="8854753"/>
<keyword evidence="9" id="KW-1185">Reference proteome</keyword>
<dbReference type="Proteomes" id="UP000006671">
    <property type="component" value="Unassembled WGS sequence"/>
</dbReference>
<dbReference type="InterPro" id="IPR016267">
    <property type="entry name" value="UDPGP_trans"/>
</dbReference>
<proteinExistence type="inferred from homology"/>
<dbReference type="InterPro" id="IPR029044">
    <property type="entry name" value="Nucleotide-diphossugar_trans"/>
</dbReference>
<gene>
    <name evidence="8" type="ORF">NAEGRDRAFT_81056</name>
</gene>
<dbReference type="VEuPathDB" id="AmoebaDB:NAEGRDRAFT_81056"/>
<evidence type="ECO:0000256" key="4">
    <source>
        <dbReference type="ARBA" id="ARBA00022695"/>
    </source>
</evidence>